<protein>
    <submittedName>
        <fullName evidence="2">Uncharacterized protein</fullName>
    </submittedName>
</protein>
<accession>A0ABN8NKA0</accession>
<organism evidence="2 3">
    <name type="scientific">Porites lobata</name>
    <dbReference type="NCBI Taxonomy" id="104759"/>
    <lineage>
        <taxon>Eukaryota</taxon>
        <taxon>Metazoa</taxon>
        <taxon>Cnidaria</taxon>
        <taxon>Anthozoa</taxon>
        <taxon>Hexacorallia</taxon>
        <taxon>Scleractinia</taxon>
        <taxon>Fungiina</taxon>
        <taxon>Poritidae</taxon>
        <taxon>Porites</taxon>
    </lineage>
</organism>
<dbReference type="Proteomes" id="UP001159405">
    <property type="component" value="Unassembled WGS sequence"/>
</dbReference>
<evidence type="ECO:0000256" key="1">
    <source>
        <dbReference type="SAM" id="SignalP"/>
    </source>
</evidence>
<sequence>MIFFVTNTLTTAGTSLRSEPKHIVFLSQLLLLFNFCHVCKTDNPSIEERQIGTKAVVTSTCHNPKCPKQVNTSHSQPNMPNSGIAAGNFLLCIAVLLAGGSATKVFRIFSHMGLGCVSLNTFFKFQRNKLFPTISLYWEKYQAKLLEKVKAIQGGIVLAGDGRHDSMGHSAKFGAYTMFCCTLPMIIHFALIQRNQPGSSPAMEFMGFKQCMEFLKVLSKLSKEKGCEILAEWIKPCENHLYWSATTTFSDHGKVIWAKFKTFLSHIINKHSSLGDPLFNKCGHGQIHQRKWLQADSVAYEKLYTALTKNSLVKGIKQASPFAQTSCLEGFHSLLNQFAPKMIAYSYVGMYCSSAKQARVTELIVTRPGPGAKQQAEASTEQPLMAVNMQALLASISNAVQQAVAQAMKAQWPTAPSQNTQSTTDQSVGNVVNASLAEIT</sequence>
<evidence type="ECO:0000313" key="2">
    <source>
        <dbReference type="EMBL" id="CAH3108914.1"/>
    </source>
</evidence>
<feature type="signal peptide" evidence="1">
    <location>
        <begin position="1"/>
        <end position="41"/>
    </location>
</feature>
<comment type="caution">
    <text evidence="2">The sequence shown here is derived from an EMBL/GenBank/DDBJ whole genome shotgun (WGS) entry which is preliminary data.</text>
</comment>
<proteinExistence type="predicted"/>
<dbReference type="PANTHER" id="PTHR31751:SF42">
    <property type="entry name" value="PROTEIN CBG10204"/>
    <property type="match status" value="1"/>
</dbReference>
<dbReference type="PANTHER" id="PTHR31751">
    <property type="entry name" value="SI:CH211-108C17.2-RELATED-RELATED"/>
    <property type="match status" value="1"/>
</dbReference>
<evidence type="ECO:0000313" key="3">
    <source>
        <dbReference type="Proteomes" id="UP001159405"/>
    </source>
</evidence>
<name>A0ABN8NKA0_9CNID</name>
<dbReference type="EMBL" id="CALNXK010000021">
    <property type="protein sequence ID" value="CAH3108914.1"/>
    <property type="molecule type" value="Genomic_DNA"/>
</dbReference>
<reference evidence="2 3" key="1">
    <citation type="submission" date="2022-05" db="EMBL/GenBank/DDBJ databases">
        <authorList>
            <consortium name="Genoscope - CEA"/>
            <person name="William W."/>
        </authorList>
    </citation>
    <scope>NUCLEOTIDE SEQUENCE [LARGE SCALE GENOMIC DNA]</scope>
</reference>
<feature type="chain" id="PRO_5045634466" evidence="1">
    <location>
        <begin position="42"/>
        <end position="440"/>
    </location>
</feature>
<keyword evidence="1" id="KW-0732">Signal</keyword>
<gene>
    <name evidence="2" type="ORF">PLOB_00017910</name>
</gene>
<keyword evidence="3" id="KW-1185">Reference proteome</keyword>